<dbReference type="InParanoid" id="A0A024GVF7"/>
<comment type="caution">
    <text evidence="1">The sequence shown here is derived from an EMBL/GenBank/DDBJ whole genome shotgun (WGS) entry which is preliminary data.</text>
</comment>
<sequence>MQRVRKTVTTDMVPTARKVTPSTMKRVGGGSGRQARPTTTATITARTMRANTPRNETVATTTRVLRTTSARTISTGRTSTLARVPETKTTATRRAFPVMTPVTVSVRRMGATAASTTTRASVVRSIPTMTTQPRQSEVARLKRDNAQLSRGLVERTTQLQDATEQVCKINTDLDDAMKTHEEDGFQLKQLTDEQKQLKLDMLKSRTMVQDLMRNAMEEIVELETKALAFPNASKADKELNSKGAVANEAAETKKSYQRAPLHGHQIHLEHDLITSLKMKVNMLELKLKNSEYNNEVLQMHLDKTPYGNWKSDEKRDFVPDWNTSGLEYQLQSYSDNSWTSSASSQ</sequence>
<organism evidence="1 2">
    <name type="scientific">Albugo candida</name>
    <dbReference type="NCBI Taxonomy" id="65357"/>
    <lineage>
        <taxon>Eukaryota</taxon>
        <taxon>Sar</taxon>
        <taxon>Stramenopiles</taxon>
        <taxon>Oomycota</taxon>
        <taxon>Peronosporomycetes</taxon>
        <taxon>Albuginales</taxon>
        <taxon>Albuginaceae</taxon>
        <taxon>Albugo</taxon>
    </lineage>
</organism>
<protein>
    <submittedName>
        <fullName evidence="1">Uncharacterized protein</fullName>
    </submittedName>
</protein>
<name>A0A024GVF7_9STRA</name>
<proteinExistence type="predicted"/>
<keyword evidence="2" id="KW-1185">Reference proteome</keyword>
<evidence type="ECO:0000313" key="2">
    <source>
        <dbReference type="Proteomes" id="UP000053237"/>
    </source>
</evidence>
<gene>
    <name evidence="1" type="ORF">BN9_131890</name>
</gene>
<dbReference type="Proteomes" id="UP000053237">
    <property type="component" value="Unassembled WGS sequence"/>
</dbReference>
<accession>A0A024GVF7</accession>
<dbReference type="AlphaFoldDB" id="A0A024GVF7"/>
<reference evidence="1 2" key="1">
    <citation type="submission" date="2012-05" db="EMBL/GenBank/DDBJ databases">
        <title>Recombination and specialization in a pathogen metapopulation.</title>
        <authorList>
            <person name="Gardiner A."/>
            <person name="Kemen E."/>
            <person name="Schultz-Larsen T."/>
            <person name="MacLean D."/>
            <person name="Van Oosterhout C."/>
            <person name="Jones J.D.G."/>
        </authorList>
    </citation>
    <scope>NUCLEOTIDE SEQUENCE [LARGE SCALE GENOMIC DNA]</scope>
    <source>
        <strain evidence="1 2">Ac Nc2</strain>
    </source>
</reference>
<dbReference type="EMBL" id="CAIX01001334">
    <property type="protein sequence ID" value="CCI50823.1"/>
    <property type="molecule type" value="Genomic_DNA"/>
</dbReference>
<evidence type="ECO:0000313" key="1">
    <source>
        <dbReference type="EMBL" id="CCI50823.1"/>
    </source>
</evidence>